<dbReference type="EMBL" id="CP021983">
    <property type="protein sequence ID" value="ASC70215.1"/>
    <property type="molecule type" value="Genomic_DNA"/>
</dbReference>
<dbReference type="InterPro" id="IPR005311">
    <property type="entry name" value="PBP_dimer"/>
</dbReference>
<evidence type="ECO:0000256" key="5">
    <source>
        <dbReference type="SAM" id="Phobius"/>
    </source>
</evidence>
<dbReference type="GO" id="GO:0008658">
    <property type="term" value="F:penicillin binding"/>
    <property type="evidence" value="ECO:0007669"/>
    <property type="project" value="InterPro"/>
</dbReference>
<proteinExistence type="inferred from homology"/>
<accession>A0A1Z3HIV1</accession>
<reference evidence="8 9" key="1">
    <citation type="journal article" date="2016" name="Biochim. Biophys. Acta">
        <title>Characterization of red-shifted phycobilisomes isolated from the chlorophyll f-containing cyanobacterium Halomicronema hongdechloris.</title>
        <authorList>
            <person name="Li Y."/>
            <person name="Lin Y."/>
            <person name="Garvey C.J."/>
            <person name="Birch D."/>
            <person name="Corkery R.W."/>
            <person name="Loughlin P.C."/>
            <person name="Scheer H."/>
            <person name="Willows R.D."/>
            <person name="Chen M."/>
        </authorList>
    </citation>
    <scope>NUCLEOTIDE SEQUENCE [LARGE SCALE GENOMIC DNA]</scope>
    <source>
        <strain evidence="8 9">C2206</strain>
    </source>
</reference>
<name>A0A1Z3HIV1_9CYAN</name>
<dbReference type="Gene3D" id="3.40.710.10">
    <property type="entry name" value="DD-peptidase/beta-lactamase superfamily"/>
    <property type="match status" value="1"/>
</dbReference>
<dbReference type="AlphaFoldDB" id="A0A1Z3HIV1"/>
<sequence>MAHRQLARLTSLATQRQRGFHPRQRSLASTPRLRSRRHRRQSPAAPRWRLTLVWASLVVAMVGIGARLIYVQIHQGDSLRQRAQQQQKSSPTPRALRHPIVDRRGNLLAVDQIVYTLYSHPALFKQSYHQVATALAPLLETSPAQLQETFGQQSTGIKLADELSPERRDRIQALQVDGLELIPQVQRVYPQEELFAQVVGFINAEGEAQTGLEVALEERLAIPPNPASPQSSSLRLQLTLDSQLQRIAQQELQRTLRQYGARRGTVMVMDAQDGTLLAMAVAPTYDPNRYYEADLDTLRNWAVSDLYEPGSTFKPITMAIALEAGAVQPGDTLYDEGQLILGEWTIRNFDYAALGGHGTLTLTEILKYSSNVGMVHLMQRLQPATYYHWLQRLDLLNPTGIELPAEATAQLPSREQFLQSSVERATVAFGQGLALTPIQLLRLHGALANGGKLVTPHVVRGLVDASGELQWQPQRLVPQHLFSSDTTQQVIAMMETVVDSGTGQVAQINGYQIAGKTGTAQKVTTGGRYGTGRITSFVAIAPAEAPRYVVLAVIDEPWGENAYGSTVAAPLVKTVMEPLLVMTGVAPSNPEAINGVE</sequence>
<comment type="similarity">
    <text evidence="2">Belongs to the transpeptidase family.</text>
</comment>
<dbReference type="InterPro" id="IPR001460">
    <property type="entry name" value="PCN-bd_Tpept"/>
</dbReference>
<evidence type="ECO:0000313" key="8">
    <source>
        <dbReference type="EMBL" id="ASC70215.1"/>
    </source>
</evidence>
<dbReference type="PANTHER" id="PTHR30627:SF1">
    <property type="entry name" value="PEPTIDOGLYCAN D,D-TRANSPEPTIDASE FTSI"/>
    <property type="match status" value="1"/>
</dbReference>
<evidence type="ECO:0000256" key="1">
    <source>
        <dbReference type="ARBA" id="ARBA00004370"/>
    </source>
</evidence>
<dbReference type="GO" id="GO:0005886">
    <property type="term" value="C:plasma membrane"/>
    <property type="evidence" value="ECO:0007669"/>
    <property type="project" value="TreeGrafter"/>
</dbReference>
<dbReference type="KEGG" id="hhg:XM38_011450"/>
<dbReference type="Pfam" id="PF00905">
    <property type="entry name" value="Transpeptidase"/>
    <property type="match status" value="1"/>
</dbReference>
<dbReference type="InterPro" id="IPR050515">
    <property type="entry name" value="Beta-lactam/transpept"/>
</dbReference>
<keyword evidence="5" id="KW-0812">Transmembrane</keyword>
<keyword evidence="8" id="KW-0132">Cell division</keyword>
<evidence type="ECO:0000259" key="7">
    <source>
        <dbReference type="Pfam" id="PF03717"/>
    </source>
</evidence>
<feature type="region of interest" description="Disordered" evidence="4">
    <location>
        <begin position="1"/>
        <end position="41"/>
    </location>
</feature>
<feature type="transmembrane region" description="Helical" evidence="5">
    <location>
        <begin position="48"/>
        <end position="70"/>
    </location>
</feature>
<dbReference type="SUPFAM" id="SSF56519">
    <property type="entry name" value="Penicillin binding protein dimerisation domain"/>
    <property type="match status" value="1"/>
</dbReference>
<keyword evidence="9" id="KW-1185">Reference proteome</keyword>
<dbReference type="InterPro" id="IPR036138">
    <property type="entry name" value="PBP_dimer_sf"/>
</dbReference>
<dbReference type="OrthoDB" id="9770103at2"/>
<evidence type="ECO:0000313" key="9">
    <source>
        <dbReference type="Proteomes" id="UP000191901"/>
    </source>
</evidence>
<comment type="subcellular location">
    <subcellularLocation>
        <location evidence="1">Membrane</location>
    </subcellularLocation>
</comment>
<dbReference type="Gene3D" id="3.90.1310.10">
    <property type="entry name" value="Penicillin-binding protein 2a (Domain 2)"/>
    <property type="match status" value="1"/>
</dbReference>
<evidence type="ECO:0000256" key="4">
    <source>
        <dbReference type="SAM" id="MobiDB-lite"/>
    </source>
</evidence>
<keyword evidence="8" id="KW-0131">Cell cycle</keyword>
<gene>
    <name evidence="8" type="primary">ftsI</name>
    <name evidence="8" type="ORF">XM38_011450</name>
</gene>
<feature type="domain" description="Penicillin-binding protein transpeptidase" evidence="6">
    <location>
        <begin position="264"/>
        <end position="577"/>
    </location>
</feature>
<evidence type="ECO:0000256" key="2">
    <source>
        <dbReference type="ARBA" id="ARBA00007171"/>
    </source>
</evidence>
<keyword evidence="3 5" id="KW-0472">Membrane</keyword>
<keyword evidence="5" id="KW-1133">Transmembrane helix</keyword>
<dbReference type="Proteomes" id="UP000191901">
    <property type="component" value="Chromosome"/>
</dbReference>
<organism evidence="8 9">
    <name type="scientific">Halomicronema hongdechloris C2206</name>
    <dbReference type="NCBI Taxonomy" id="1641165"/>
    <lineage>
        <taxon>Bacteria</taxon>
        <taxon>Bacillati</taxon>
        <taxon>Cyanobacteriota</taxon>
        <taxon>Cyanophyceae</taxon>
        <taxon>Nodosilineales</taxon>
        <taxon>Nodosilineaceae</taxon>
        <taxon>Halomicronema</taxon>
    </lineage>
</organism>
<dbReference type="SUPFAM" id="SSF56601">
    <property type="entry name" value="beta-lactamase/transpeptidase-like"/>
    <property type="match status" value="1"/>
</dbReference>
<evidence type="ECO:0000259" key="6">
    <source>
        <dbReference type="Pfam" id="PF00905"/>
    </source>
</evidence>
<dbReference type="PANTHER" id="PTHR30627">
    <property type="entry name" value="PEPTIDOGLYCAN D,D-TRANSPEPTIDASE"/>
    <property type="match status" value="1"/>
</dbReference>
<feature type="domain" description="Penicillin-binding protein dimerisation" evidence="7">
    <location>
        <begin position="95"/>
        <end position="207"/>
    </location>
</feature>
<dbReference type="InterPro" id="IPR012338">
    <property type="entry name" value="Beta-lactam/transpept-like"/>
</dbReference>
<dbReference type="GO" id="GO:0071555">
    <property type="term" value="P:cell wall organization"/>
    <property type="evidence" value="ECO:0007669"/>
    <property type="project" value="TreeGrafter"/>
</dbReference>
<dbReference type="Pfam" id="PF03717">
    <property type="entry name" value="PBP_dimer"/>
    <property type="match status" value="1"/>
</dbReference>
<protein>
    <submittedName>
        <fullName evidence="8">Cell division protein</fullName>
    </submittedName>
</protein>
<dbReference type="GO" id="GO:0051301">
    <property type="term" value="P:cell division"/>
    <property type="evidence" value="ECO:0007669"/>
    <property type="project" value="UniProtKB-KW"/>
</dbReference>
<dbReference type="Gene3D" id="3.30.450.330">
    <property type="match status" value="1"/>
</dbReference>
<evidence type="ECO:0000256" key="3">
    <source>
        <dbReference type="ARBA" id="ARBA00023136"/>
    </source>
</evidence>
<dbReference type="RefSeq" id="WP_088429292.1">
    <property type="nucleotide sequence ID" value="NZ_CP021983.2"/>
</dbReference>